<dbReference type="InterPro" id="IPR005802">
    <property type="entry name" value="ADC_synth_comp_1"/>
</dbReference>
<accession>A0A432WNJ7</accession>
<dbReference type="RefSeq" id="WP_126776387.1">
    <property type="nucleotide sequence ID" value="NZ_PIPM01000003.1"/>
</dbReference>
<dbReference type="GO" id="GO:0000162">
    <property type="term" value="P:L-tryptophan biosynthetic process"/>
    <property type="evidence" value="ECO:0007669"/>
    <property type="project" value="TreeGrafter"/>
</dbReference>
<dbReference type="InterPro" id="IPR005801">
    <property type="entry name" value="ADC_synthase"/>
</dbReference>
<keyword evidence="6" id="KW-1185">Reference proteome</keyword>
<dbReference type="Gene3D" id="3.60.120.10">
    <property type="entry name" value="Anthranilate synthase"/>
    <property type="match status" value="1"/>
</dbReference>
<dbReference type="Proteomes" id="UP000288405">
    <property type="component" value="Unassembled WGS sequence"/>
</dbReference>
<evidence type="ECO:0000256" key="1">
    <source>
        <dbReference type="ARBA" id="ARBA00013139"/>
    </source>
</evidence>
<proteinExistence type="predicted"/>
<keyword evidence="2" id="KW-0808">Transferase</keyword>
<dbReference type="GO" id="GO:0046820">
    <property type="term" value="F:4-amino-4-deoxychorismate synthase activity"/>
    <property type="evidence" value="ECO:0007669"/>
    <property type="project" value="UniProtKB-EC"/>
</dbReference>
<dbReference type="InterPro" id="IPR015890">
    <property type="entry name" value="Chorismate_C"/>
</dbReference>
<dbReference type="PANTHER" id="PTHR11236">
    <property type="entry name" value="AMINOBENZOATE/ANTHRANILATE SYNTHASE"/>
    <property type="match status" value="1"/>
</dbReference>
<evidence type="ECO:0000256" key="2">
    <source>
        <dbReference type="ARBA" id="ARBA00022679"/>
    </source>
</evidence>
<dbReference type="PRINTS" id="PR00095">
    <property type="entry name" value="ANTSNTHASEI"/>
</dbReference>
<gene>
    <name evidence="5" type="primary">pabB</name>
    <name evidence="5" type="ORF">CWE11_04365</name>
</gene>
<dbReference type="Pfam" id="PF04715">
    <property type="entry name" value="Anth_synt_I_N"/>
    <property type="match status" value="1"/>
</dbReference>
<evidence type="ECO:0000259" key="3">
    <source>
        <dbReference type="Pfam" id="PF00425"/>
    </source>
</evidence>
<dbReference type="NCBIfam" id="TIGR00553">
    <property type="entry name" value="pabB"/>
    <property type="match status" value="1"/>
</dbReference>
<dbReference type="InterPro" id="IPR006805">
    <property type="entry name" value="Anth_synth_I_N"/>
</dbReference>
<feature type="domain" description="Anthranilate synthase component I N-terminal" evidence="4">
    <location>
        <begin position="14"/>
        <end position="146"/>
    </location>
</feature>
<dbReference type="GO" id="GO:0009396">
    <property type="term" value="P:folic acid-containing compound biosynthetic process"/>
    <property type="evidence" value="ECO:0007669"/>
    <property type="project" value="InterPro"/>
</dbReference>
<organism evidence="5 6">
    <name type="scientific">Aliidiomarina sanyensis</name>
    <dbReference type="NCBI Taxonomy" id="1249555"/>
    <lineage>
        <taxon>Bacteria</taxon>
        <taxon>Pseudomonadati</taxon>
        <taxon>Pseudomonadota</taxon>
        <taxon>Gammaproteobacteria</taxon>
        <taxon>Alteromonadales</taxon>
        <taxon>Idiomarinaceae</taxon>
        <taxon>Aliidiomarina</taxon>
    </lineage>
</organism>
<dbReference type="SUPFAM" id="SSF56322">
    <property type="entry name" value="ADC synthase"/>
    <property type="match status" value="1"/>
</dbReference>
<comment type="caution">
    <text evidence="5">The sequence shown here is derived from an EMBL/GenBank/DDBJ whole genome shotgun (WGS) entry which is preliminary data.</text>
</comment>
<dbReference type="OrthoDB" id="9803598at2"/>
<dbReference type="EC" id="2.6.1.85" evidence="1"/>
<sequence>MSESVAFHSLPYADWHDALAVFAPFANEPWALLLDSAGAEHPNSRFAILLRQPDKTYTYTHDALNEATGDDPFTFLSQWLPARSEQSIANEDIPFQGGLAGLFGYDAGRAIERLPAHQKRDLPIPDIAVGFYRYALVIDHKLKRVTAVTPAECKVSPSEFWTASTPHFSRFHLRSSWQSNLSETQYHARINQIHDYLRAGDCYQINLAQRFAADFAGHPWLAYVALRDANQAPFSAYFNLPEGQILSVSPERFLEVSPSGLVETRPIKGTRPRYADPRADQASKEALQASAKDQAENLMIVDLLRNDLSRVCQPGSVHVPELFKIESFHAVHHSVSTVRGQLAPTENALTLIKAAFPGGSITGAPKIRAMEIIDELEPHRRSVYCGSIGYFSQHGHADTSITIRTLCAADQTLYCWAGGGIVIDSDAANEYQETFDKVARILPVLAELSGPLSLSTK</sequence>
<feature type="domain" description="Chorismate-utilising enzyme C-terminal" evidence="3">
    <location>
        <begin position="183"/>
        <end position="437"/>
    </location>
</feature>
<dbReference type="InterPro" id="IPR019999">
    <property type="entry name" value="Anth_synth_I-like"/>
</dbReference>
<reference evidence="5 6" key="1">
    <citation type="journal article" date="2011" name="Front. Microbiol.">
        <title>Genomic signatures of strain selection and enhancement in Bacillus atrophaeus var. globigii, a historical biowarfare simulant.</title>
        <authorList>
            <person name="Gibbons H.S."/>
            <person name="Broomall S.M."/>
            <person name="McNew L.A."/>
            <person name="Daligault H."/>
            <person name="Chapman C."/>
            <person name="Bruce D."/>
            <person name="Karavis M."/>
            <person name="Krepps M."/>
            <person name="McGregor P.A."/>
            <person name="Hong C."/>
            <person name="Park K.H."/>
            <person name="Akmal A."/>
            <person name="Feldman A."/>
            <person name="Lin J.S."/>
            <person name="Chang W.E."/>
            <person name="Higgs B.W."/>
            <person name="Demirev P."/>
            <person name="Lindquist J."/>
            <person name="Liem A."/>
            <person name="Fochler E."/>
            <person name="Read T.D."/>
            <person name="Tapia R."/>
            <person name="Johnson S."/>
            <person name="Bishop-Lilly K.A."/>
            <person name="Detter C."/>
            <person name="Han C."/>
            <person name="Sozhamannan S."/>
            <person name="Rosenzweig C.N."/>
            <person name="Skowronski E.W."/>
        </authorList>
    </citation>
    <scope>NUCLEOTIDE SEQUENCE [LARGE SCALE GENOMIC DNA]</scope>
    <source>
        <strain evidence="5 6">GYP-17</strain>
    </source>
</reference>
<name>A0A432WNJ7_9GAMM</name>
<dbReference type="EMBL" id="PIPM01000003">
    <property type="protein sequence ID" value="RUO35267.1"/>
    <property type="molecule type" value="Genomic_DNA"/>
</dbReference>
<dbReference type="PANTHER" id="PTHR11236:SF50">
    <property type="entry name" value="AMINODEOXYCHORISMATE SYNTHASE COMPONENT 1"/>
    <property type="match status" value="1"/>
</dbReference>
<dbReference type="AlphaFoldDB" id="A0A432WNJ7"/>
<dbReference type="Pfam" id="PF00425">
    <property type="entry name" value="Chorismate_bind"/>
    <property type="match status" value="1"/>
</dbReference>
<evidence type="ECO:0000313" key="5">
    <source>
        <dbReference type="EMBL" id="RUO35267.1"/>
    </source>
</evidence>
<evidence type="ECO:0000313" key="6">
    <source>
        <dbReference type="Proteomes" id="UP000288405"/>
    </source>
</evidence>
<evidence type="ECO:0000259" key="4">
    <source>
        <dbReference type="Pfam" id="PF04715"/>
    </source>
</evidence>
<protein>
    <recommendedName>
        <fullName evidence="1">aminodeoxychorismate synthase</fullName>
        <ecNumber evidence="1">2.6.1.85</ecNumber>
    </recommendedName>
</protein>